<gene>
    <name evidence="4" type="ORF">SAMN04488554_0580</name>
</gene>
<organism evidence="4 5">
    <name type="scientific">Ruania alba</name>
    <dbReference type="NCBI Taxonomy" id="648782"/>
    <lineage>
        <taxon>Bacteria</taxon>
        <taxon>Bacillati</taxon>
        <taxon>Actinomycetota</taxon>
        <taxon>Actinomycetes</taxon>
        <taxon>Micrococcales</taxon>
        <taxon>Ruaniaceae</taxon>
        <taxon>Ruania</taxon>
    </lineage>
</organism>
<dbReference type="Pfam" id="PF00497">
    <property type="entry name" value="SBP_bac_3"/>
    <property type="match status" value="1"/>
</dbReference>
<dbReference type="RefSeq" id="WP_089772934.1">
    <property type="nucleotide sequence ID" value="NZ_FNTX01000001.1"/>
</dbReference>
<sequence length="308" mass="31660">MTTTKRRAVVMTAAAGAIALGLTACGGGDDGGSGGNGDGGDGGGDSRLAELQESGTIVVGINGEEPYSYLDENGDPAGATIAIHEAVFAEMGIDTIEATEVEWDALIPGLQADRFDAVSAGMSILPERCAEADFGVPEIMYTTGLMVPEGNPNGLATLQDMVDTDLTLAVGSGAIEEGYATDLGIEYETVGTPEDGMELVEAGRVDAYALTGISLRALAERNPDVPVEVTESFVAEVDGVPQVGAGATVFAQGDDEFREAYNEAYQSVIGSAADFEAIVGEFGFTEAEYPTENITTEMLCAGELPEAG</sequence>
<feature type="domain" description="Solute-binding protein family 3/N-terminal" evidence="3">
    <location>
        <begin position="56"/>
        <end position="286"/>
    </location>
</feature>
<dbReference type="PANTHER" id="PTHR35936:SF17">
    <property type="entry name" value="ARGININE-BINDING EXTRACELLULAR PROTEIN ARTP"/>
    <property type="match status" value="1"/>
</dbReference>
<keyword evidence="1 2" id="KW-0732">Signal</keyword>
<dbReference type="Proteomes" id="UP000199220">
    <property type="component" value="Unassembled WGS sequence"/>
</dbReference>
<feature type="chain" id="PRO_5011754222" evidence="2">
    <location>
        <begin position="25"/>
        <end position="308"/>
    </location>
</feature>
<dbReference type="PROSITE" id="PS51257">
    <property type="entry name" value="PROKAR_LIPOPROTEIN"/>
    <property type="match status" value="1"/>
</dbReference>
<keyword evidence="5" id="KW-1185">Reference proteome</keyword>
<proteinExistence type="predicted"/>
<dbReference type="OrthoDB" id="9768183at2"/>
<dbReference type="SMART" id="SM00062">
    <property type="entry name" value="PBPb"/>
    <property type="match status" value="1"/>
</dbReference>
<dbReference type="EMBL" id="FNTX01000001">
    <property type="protein sequence ID" value="SED74327.1"/>
    <property type="molecule type" value="Genomic_DNA"/>
</dbReference>
<dbReference type="PANTHER" id="PTHR35936">
    <property type="entry name" value="MEMBRANE-BOUND LYTIC MUREIN TRANSGLYCOSYLASE F"/>
    <property type="match status" value="1"/>
</dbReference>
<name>A0A1H5D641_9MICO</name>
<feature type="signal peptide" evidence="2">
    <location>
        <begin position="1"/>
        <end position="24"/>
    </location>
</feature>
<dbReference type="AlphaFoldDB" id="A0A1H5D641"/>
<evidence type="ECO:0000256" key="2">
    <source>
        <dbReference type="SAM" id="SignalP"/>
    </source>
</evidence>
<reference evidence="5" key="1">
    <citation type="submission" date="2016-10" db="EMBL/GenBank/DDBJ databases">
        <authorList>
            <person name="Varghese N."/>
            <person name="Submissions S."/>
        </authorList>
    </citation>
    <scope>NUCLEOTIDE SEQUENCE [LARGE SCALE GENOMIC DNA]</scope>
    <source>
        <strain evidence="5">DSM 21368</strain>
    </source>
</reference>
<evidence type="ECO:0000313" key="5">
    <source>
        <dbReference type="Proteomes" id="UP000199220"/>
    </source>
</evidence>
<evidence type="ECO:0000313" key="4">
    <source>
        <dbReference type="EMBL" id="SED74327.1"/>
    </source>
</evidence>
<dbReference type="InterPro" id="IPR001638">
    <property type="entry name" value="Solute-binding_3/MltF_N"/>
</dbReference>
<accession>A0A1H5D641</accession>
<dbReference type="STRING" id="648782.SAMN04488554_0580"/>
<protein>
    <submittedName>
        <fullName evidence="4">Amino acid ABC transporter substrate-binding protein, PAAT family</fullName>
    </submittedName>
</protein>
<evidence type="ECO:0000256" key="1">
    <source>
        <dbReference type="ARBA" id="ARBA00022729"/>
    </source>
</evidence>
<dbReference type="Gene3D" id="3.40.190.10">
    <property type="entry name" value="Periplasmic binding protein-like II"/>
    <property type="match status" value="2"/>
</dbReference>
<evidence type="ECO:0000259" key="3">
    <source>
        <dbReference type="SMART" id="SM00062"/>
    </source>
</evidence>
<dbReference type="SUPFAM" id="SSF53850">
    <property type="entry name" value="Periplasmic binding protein-like II"/>
    <property type="match status" value="1"/>
</dbReference>